<evidence type="ECO:0000313" key="4">
    <source>
        <dbReference type="Proteomes" id="UP000536746"/>
    </source>
</evidence>
<evidence type="ECO:0000313" key="3">
    <source>
        <dbReference type="Proteomes" id="UP000197596"/>
    </source>
</evidence>
<name>A0A246WP39_9BURK</name>
<protein>
    <submittedName>
        <fullName evidence="2">Protamine P1 domain containing protein</fullName>
    </submittedName>
</protein>
<dbReference type="OrthoDB" id="8724059at2"/>
<evidence type="ECO:0000313" key="1">
    <source>
        <dbReference type="EMBL" id="NUU03049.1"/>
    </source>
</evidence>
<organism evidence="2 3">
    <name type="scientific">Herbaspirillum robiniae</name>
    <dbReference type="NCBI Taxonomy" id="2014887"/>
    <lineage>
        <taxon>Bacteria</taxon>
        <taxon>Pseudomonadati</taxon>
        <taxon>Pseudomonadota</taxon>
        <taxon>Betaproteobacteria</taxon>
        <taxon>Burkholderiales</taxon>
        <taxon>Oxalobacteraceae</taxon>
        <taxon>Herbaspirillum</taxon>
    </lineage>
</organism>
<gene>
    <name evidence="2" type="ORF">CEJ42_19965</name>
    <name evidence="1" type="ORF">HNO84_15695</name>
</gene>
<evidence type="ECO:0000313" key="2">
    <source>
        <dbReference type="EMBL" id="OWY27331.1"/>
    </source>
</evidence>
<keyword evidence="4" id="KW-1185">Reference proteome</keyword>
<dbReference type="Gene3D" id="1.20.120.20">
    <property type="entry name" value="Apolipoprotein"/>
    <property type="match status" value="1"/>
</dbReference>
<accession>A0A246WP39</accession>
<dbReference type="Proteomes" id="UP000197596">
    <property type="component" value="Unassembled WGS sequence"/>
</dbReference>
<dbReference type="AlphaFoldDB" id="A0A246WP39"/>
<dbReference type="Proteomes" id="UP000536746">
    <property type="component" value="Unassembled WGS sequence"/>
</dbReference>
<reference evidence="1 4" key="2">
    <citation type="journal article" date="2020" name="Front. Plant Sci.">
        <title>Isolation of Rhizosphere Bacteria That Improve Quality and Water Stress Tolerance in Greenhouse Ornamentals.</title>
        <authorList>
            <person name="Nordstedt N.P."/>
            <person name="Jones M.L."/>
        </authorList>
    </citation>
    <scope>NUCLEOTIDE SEQUENCE [LARGE SCALE GENOMIC DNA]</scope>
    <source>
        <strain evidence="1 4">C6C2</strain>
    </source>
</reference>
<reference evidence="2 3" key="1">
    <citation type="submission" date="2017-06" db="EMBL/GenBank/DDBJ databases">
        <title>Herbaspirillum phytohormonus sp. nov., isolated from the root nodule of Robinia pseudoacacia in lead-zinc mine.</title>
        <authorList>
            <person name="Fan M."/>
            <person name="Lin Y."/>
        </authorList>
    </citation>
    <scope>NUCLEOTIDE SEQUENCE [LARGE SCALE GENOMIC DNA]</scope>
    <source>
        <strain evidence="2 3">HZ10</strain>
    </source>
</reference>
<comment type="caution">
    <text evidence="2">The sequence shown here is derived from an EMBL/GenBank/DDBJ whole genome shotgun (WGS) entry which is preliminary data.</text>
</comment>
<dbReference type="EMBL" id="NJGU01000011">
    <property type="protein sequence ID" value="OWY27331.1"/>
    <property type="molecule type" value="Genomic_DNA"/>
</dbReference>
<proteinExistence type="predicted"/>
<sequence length="69" mass="7045">MSVSSVSSGNSSFYNTIVQPIKNVAQEVGDDIESAYDTTVDAVSSAAHTVADSVSSGFKKIGSIIDTSA</sequence>
<dbReference type="EMBL" id="JABFMT010000016">
    <property type="protein sequence ID" value="NUU03049.1"/>
    <property type="molecule type" value="Genomic_DNA"/>
</dbReference>
<dbReference type="RefSeq" id="WP_079216928.1">
    <property type="nucleotide sequence ID" value="NZ_CP018845.1"/>
</dbReference>